<accession>A0A4S4LQH4</accession>
<dbReference type="OrthoDB" id="762982at2759"/>
<dbReference type="GO" id="GO:0006351">
    <property type="term" value="P:DNA-templated transcription"/>
    <property type="evidence" value="ECO:0007669"/>
    <property type="project" value="InterPro"/>
</dbReference>
<keyword evidence="6" id="KW-1185">Reference proteome</keyword>
<keyword evidence="2" id="KW-0539">Nucleus</keyword>
<reference evidence="5 6" key="1">
    <citation type="submission" date="2019-02" db="EMBL/GenBank/DDBJ databases">
        <title>Genome sequencing of the rare red list fungi Phellinidium pouzarii.</title>
        <authorList>
            <person name="Buettner E."/>
            <person name="Kellner H."/>
        </authorList>
    </citation>
    <scope>NUCLEOTIDE SEQUENCE [LARGE SCALE GENOMIC DNA]</scope>
    <source>
        <strain evidence="5 6">DSM 108285</strain>
    </source>
</reference>
<dbReference type="AlphaFoldDB" id="A0A4S4LQH4"/>
<gene>
    <name evidence="5" type="ORF">EW145_g79</name>
</gene>
<feature type="region of interest" description="Disordered" evidence="3">
    <location>
        <begin position="695"/>
        <end position="740"/>
    </location>
</feature>
<organism evidence="5 6">
    <name type="scientific">Phellinidium pouzarii</name>
    <dbReference type="NCBI Taxonomy" id="167371"/>
    <lineage>
        <taxon>Eukaryota</taxon>
        <taxon>Fungi</taxon>
        <taxon>Dikarya</taxon>
        <taxon>Basidiomycota</taxon>
        <taxon>Agaricomycotina</taxon>
        <taxon>Agaricomycetes</taxon>
        <taxon>Hymenochaetales</taxon>
        <taxon>Hymenochaetaceae</taxon>
        <taxon>Phellinidium</taxon>
    </lineage>
</organism>
<dbReference type="GO" id="GO:0003677">
    <property type="term" value="F:DNA binding"/>
    <property type="evidence" value="ECO:0007669"/>
    <property type="project" value="InterPro"/>
</dbReference>
<feature type="compositionally biased region" description="Polar residues" evidence="3">
    <location>
        <begin position="542"/>
        <end position="560"/>
    </location>
</feature>
<evidence type="ECO:0000256" key="2">
    <source>
        <dbReference type="ARBA" id="ARBA00023242"/>
    </source>
</evidence>
<feature type="compositionally biased region" description="Pro residues" evidence="3">
    <location>
        <begin position="15"/>
        <end position="24"/>
    </location>
</feature>
<dbReference type="EMBL" id="SGPK01000001">
    <property type="protein sequence ID" value="THH12360.1"/>
    <property type="molecule type" value="Genomic_DNA"/>
</dbReference>
<evidence type="ECO:0000313" key="5">
    <source>
        <dbReference type="EMBL" id="THH12360.1"/>
    </source>
</evidence>
<feature type="compositionally biased region" description="Basic and acidic residues" evidence="3">
    <location>
        <begin position="195"/>
        <end position="213"/>
    </location>
</feature>
<dbReference type="PANTHER" id="PTHR31001:SF89">
    <property type="entry name" value="ZN(2)-C6 FUNGAL-TYPE DOMAIN-CONTAINING PROTEIN"/>
    <property type="match status" value="1"/>
</dbReference>
<feature type="domain" description="Xylanolytic transcriptional activator regulatory" evidence="4">
    <location>
        <begin position="359"/>
        <end position="432"/>
    </location>
</feature>
<feature type="region of interest" description="Disordered" evidence="3">
    <location>
        <begin position="195"/>
        <end position="215"/>
    </location>
</feature>
<feature type="compositionally biased region" description="Basic and acidic residues" evidence="3">
    <location>
        <begin position="700"/>
        <end position="710"/>
    </location>
</feature>
<dbReference type="Proteomes" id="UP000308199">
    <property type="component" value="Unassembled WGS sequence"/>
</dbReference>
<name>A0A4S4LQH4_9AGAM</name>
<protein>
    <recommendedName>
        <fullName evidence="4">Xylanolytic transcriptional activator regulatory domain-containing protein</fullName>
    </recommendedName>
</protein>
<dbReference type="CDD" id="cd12148">
    <property type="entry name" value="fungal_TF_MHR"/>
    <property type="match status" value="1"/>
</dbReference>
<sequence>MPNAHAHALDHSPSPIQPRHPANPRPAQRLKIEHSDSANINAASDCDVATRSPTVERDQSSSKPPAKRARKAINCEPCRSSKLKCDSINIYKRKTVLFVWTALLCYQGAASEFSEDHRGNKIDPHQEIAHIRQSLSTLETFITRSGTAPPTSAVSSNAIKSSIHVQTPPTNLGTDVDEAPSPTSMVTHLLNFKSEQREGKDADNSDDSARSSDEATTLNLDQSRAYDDDLLQLLPQLHIIDGLIDFYFENCNWMYRHVSPKDFLTAWGKFKTGHSSDRLVLATLCVIMALAIRYLPHRHALLTSLPQGHEELGERYYEIARDALSRYRTESRSLSLELVELLLIRTHYLTLSKNDAEEIWAIRGELVSIGTAMGLHRDPDKWKMPRDLAERRRWAWWHIILLERWQCFLFGRPLSIASHHFDTRMPSYVDPALDPSGRLFLPNLHFFRLAYILGNIVDDAVAVQPVAYDNVQERDRELVSWMNGLPKELDLDEYRLARSLASPMPSSMRLGAQSIIMRTSYYHIRFSLHRPYAAAAHDSQRHAISNSKSGQGSTASSEHMAQSLDTAVGAADKLIQLVGQARPNLLANSSLAVPGHMHWGPFHCFSAAMFFSFQLIANPDQPGANLFRANIRRVLDILSMSRGVAIADKATDMLTALTPLYEPRSVDESPEEREKKKKHVLSLVKGLAFPYHDSPAYPRSHVDSPSHRGASDSPFYSNSASPPSTVQGMLVLPSSTASPSTELHLPQVVTDSLGAPLDARSSLTHAPSYAQAAPHVRQAVRGVDSCAPLNTPPVPLNHTHTMTRAAFPSHAESADGVASYVPPLQMPRAPSYPVQPPEYGEASYVQGADESMWGASVGFGQGEWIRADPVLRVGAVCFRP</sequence>
<comment type="subcellular location">
    <subcellularLocation>
        <location evidence="1">Nucleus</location>
    </subcellularLocation>
</comment>
<evidence type="ECO:0000256" key="3">
    <source>
        <dbReference type="SAM" id="MobiDB-lite"/>
    </source>
</evidence>
<evidence type="ECO:0000313" key="6">
    <source>
        <dbReference type="Proteomes" id="UP000308199"/>
    </source>
</evidence>
<dbReference type="InterPro" id="IPR007219">
    <property type="entry name" value="XnlR_reg_dom"/>
</dbReference>
<comment type="caution">
    <text evidence="5">The sequence shown here is derived from an EMBL/GenBank/DDBJ whole genome shotgun (WGS) entry which is preliminary data.</text>
</comment>
<evidence type="ECO:0000259" key="4">
    <source>
        <dbReference type="SMART" id="SM00906"/>
    </source>
</evidence>
<feature type="compositionally biased region" description="Polar residues" evidence="3">
    <location>
        <begin position="714"/>
        <end position="740"/>
    </location>
</feature>
<feature type="region of interest" description="Disordered" evidence="3">
    <location>
        <begin position="146"/>
        <end position="180"/>
    </location>
</feature>
<feature type="compositionally biased region" description="Polar residues" evidence="3">
    <location>
        <begin position="146"/>
        <end position="173"/>
    </location>
</feature>
<dbReference type="SMART" id="SM00906">
    <property type="entry name" value="Fungal_trans"/>
    <property type="match status" value="1"/>
</dbReference>
<feature type="region of interest" description="Disordered" evidence="3">
    <location>
        <begin position="1"/>
        <end position="72"/>
    </location>
</feature>
<proteinExistence type="predicted"/>
<evidence type="ECO:0000256" key="1">
    <source>
        <dbReference type="ARBA" id="ARBA00004123"/>
    </source>
</evidence>
<dbReference type="GO" id="GO:0005634">
    <property type="term" value="C:nucleus"/>
    <property type="evidence" value="ECO:0007669"/>
    <property type="project" value="UniProtKB-SubCell"/>
</dbReference>
<dbReference type="GO" id="GO:0008270">
    <property type="term" value="F:zinc ion binding"/>
    <property type="evidence" value="ECO:0007669"/>
    <property type="project" value="InterPro"/>
</dbReference>
<dbReference type="PANTHER" id="PTHR31001">
    <property type="entry name" value="UNCHARACTERIZED TRANSCRIPTIONAL REGULATORY PROTEIN"/>
    <property type="match status" value="1"/>
</dbReference>
<feature type="region of interest" description="Disordered" evidence="3">
    <location>
        <begin position="539"/>
        <end position="560"/>
    </location>
</feature>
<dbReference type="InterPro" id="IPR050613">
    <property type="entry name" value="Sec_Metabolite_Reg"/>
</dbReference>
<dbReference type="Pfam" id="PF04082">
    <property type="entry name" value="Fungal_trans"/>
    <property type="match status" value="1"/>
</dbReference>